<feature type="domain" description="Trichome birefringence-like N-terminal" evidence="9">
    <location>
        <begin position="131"/>
        <end position="186"/>
    </location>
</feature>
<evidence type="ECO:0000259" key="8">
    <source>
        <dbReference type="Pfam" id="PF13839"/>
    </source>
</evidence>
<evidence type="ECO:0000313" key="10">
    <source>
        <dbReference type="EMBL" id="RZC60894.1"/>
    </source>
</evidence>
<dbReference type="InterPro" id="IPR029962">
    <property type="entry name" value="TBL"/>
</dbReference>
<dbReference type="Proteomes" id="UP000316621">
    <property type="component" value="Chromosome 5"/>
</dbReference>
<keyword evidence="6" id="KW-0472">Membrane</keyword>
<dbReference type="PANTHER" id="PTHR32285:SF208">
    <property type="entry name" value="PROTEIN TRICHOME BIREFRINGENCE-LIKE 2"/>
    <property type="match status" value="1"/>
</dbReference>
<feature type="region of interest" description="Disordered" evidence="7">
    <location>
        <begin position="103"/>
        <end position="130"/>
    </location>
</feature>
<evidence type="ECO:0008006" key="12">
    <source>
        <dbReference type="Google" id="ProtNLM"/>
    </source>
</evidence>
<comment type="subcellular location">
    <subcellularLocation>
        <location evidence="1">Membrane</location>
        <topology evidence="1">Single-pass membrane protein</topology>
    </subcellularLocation>
</comment>
<dbReference type="Pfam" id="PF13839">
    <property type="entry name" value="PC-Esterase"/>
    <property type="match status" value="2"/>
</dbReference>
<evidence type="ECO:0000259" key="9">
    <source>
        <dbReference type="Pfam" id="PF14416"/>
    </source>
</evidence>
<feature type="domain" description="Trichome birefringence-like C-terminal" evidence="8">
    <location>
        <begin position="188"/>
        <end position="450"/>
    </location>
</feature>
<evidence type="ECO:0000256" key="7">
    <source>
        <dbReference type="SAM" id="MobiDB-lite"/>
    </source>
</evidence>
<evidence type="ECO:0000256" key="1">
    <source>
        <dbReference type="ARBA" id="ARBA00004167"/>
    </source>
</evidence>
<evidence type="ECO:0000256" key="5">
    <source>
        <dbReference type="ARBA" id="ARBA00022989"/>
    </source>
</evidence>
<dbReference type="InterPro" id="IPR026057">
    <property type="entry name" value="TBL_C"/>
</dbReference>
<dbReference type="PANTHER" id="PTHR32285">
    <property type="entry name" value="PROTEIN TRICHOME BIREFRINGENCE-LIKE 9-RELATED"/>
    <property type="match status" value="1"/>
</dbReference>
<accession>A0A4Y7JIG7</accession>
<gene>
    <name evidence="10" type="ORF">C5167_022684</name>
</gene>
<keyword evidence="4" id="KW-0735">Signal-anchor</keyword>
<dbReference type="InterPro" id="IPR025846">
    <property type="entry name" value="TBL_N"/>
</dbReference>
<dbReference type="Gramene" id="RZC60894">
    <property type="protein sequence ID" value="RZC60894"/>
    <property type="gene ID" value="C5167_022684"/>
</dbReference>
<evidence type="ECO:0000256" key="4">
    <source>
        <dbReference type="ARBA" id="ARBA00022968"/>
    </source>
</evidence>
<evidence type="ECO:0000256" key="6">
    <source>
        <dbReference type="ARBA" id="ARBA00023136"/>
    </source>
</evidence>
<organism evidence="10 11">
    <name type="scientific">Papaver somniferum</name>
    <name type="common">Opium poppy</name>
    <dbReference type="NCBI Taxonomy" id="3469"/>
    <lineage>
        <taxon>Eukaryota</taxon>
        <taxon>Viridiplantae</taxon>
        <taxon>Streptophyta</taxon>
        <taxon>Embryophyta</taxon>
        <taxon>Tracheophyta</taxon>
        <taxon>Spermatophyta</taxon>
        <taxon>Magnoliopsida</taxon>
        <taxon>Ranunculales</taxon>
        <taxon>Papaveraceae</taxon>
        <taxon>Papaveroideae</taxon>
        <taxon>Papaver</taxon>
    </lineage>
</organism>
<dbReference type="GO" id="GO:0005794">
    <property type="term" value="C:Golgi apparatus"/>
    <property type="evidence" value="ECO:0007669"/>
    <property type="project" value="TreeGrafter"/>
</dbReference>
<dbReference type="AlphaFoldDB" id="A0A4Y7JIG7"/>
<reference evidence="10 11" key="1">
    <citation type="journal article" date="2018" name="Science">
        <title>The opium poppy genome and morphinan production.</title>
        <authorList>
            <person name="Guo L."/>
            <person name="Winzer T."/>
            <person name="Yang X."/>
            <person name="Li Y."/>
            <person name="Ning Z."/>
            <person name="He Z."/>
            <person name="Teodor R."/>
            <person name="Lu Y."/>
            <person name="Bowser T.A."/>
            <person name="Graham I.A."/>
            <person name="Ye K."/>
        </authorList>
    </citation>
    <scope>NUCLEOTIDE SEQUENCE [LARGE SCALE GENOMIC DNA]</scope>
    <source>
        <strain evidence="11">cv. HN1</strain>
        <tissue evidence="10">Leaves</tissue>
    </source>
</reference>
<sequence length="904" mass="105097">MGERRKENNSKLEFFDNFFFAKALHSKSRRNVISELQNTSGNVSLLHDKETEIPNVGVKNETIFIGQNDNKTQDYDDRNVNKNSSILVQEAGDKSLVKEEEVLEGNPENITTGASDLQPGKDSSRTTEEEQECDIFDGQWVLREEAREPYYPVGSCPFVDSRHDCIRNRRPDNDYLKWQWQPNGCNISRLNTSDFLERMRGKKMVFVGDSLNRNMWESLVCMLWNVDMKVKKTGMYSVRFEDYNCSIEWVCAPFLVSTSTYFNTTTKKKMDTLRLDKMEKLVTLSRDADIMIFNSWHWWNHHKTGQNYFQEGNKVYPELDVLKAFEKALATWRRWIDKNIDSNKTQVIFRGYSDTHFSGGKWNTGGKCNRETGPISNETNFVEKYPLKVEILENALKRMKTPVLYLNVTKLTYYRADGHVSIYGRKYNTAEEEKNAAEKAVQDCNHWCVPAFTNETVFNEELDNNSTFPAPAPAPEAGDNSLVRDGESVDTTTNNDTGISVPVLGVHEEELVNNVTASSSDPQLGNYTNTTAIDSTENVTDTAAITTANEEQECDIFDGQWVLREDIKPYYPEGSCPYIDKDFDCYLNKRPNNDFLKWQWQPKNCNVLRLNATDFLERMRGKRMLFIGDSLNRNMWESLNCILRNSVRNKKKVYEISGRMEFKKKGVASIKYEDYNCYIEFIHAPFLVSESKYFNTTNNQTIETLRLDWMNKLATLSRDADFMIFNSWHWWNHFKTGQGENYFQVGRHVYPKLGVLEAYEKALATWRKWIDKNIDSNKTQVIFRSYSVTHFSGGKWNTGGKCNRVKEPILDEPNYIEKYPAKLKILEDAIQRMKTPVLYLNITRLTYYRADAHPSIYRKVYKTNDEEKDAAENSIQDCNHWCLPGIPDIWNELLYNTLLKIGRL</sequence>
<dbReference type="EMBL" id="CM010719">
    <property type="protein sequence ID" value="RZC60894.1"/>
    <property type="molecule type" value="Genomic_DNA"/>
</dbReference>
<protein>
    <recommendedName>
        <fullName evidence="12">Trichome birefringence-like N-terminal domain-containing protein</fullName>
    </recommendedName>
</protein>
<keyword evidence="5" id="KW-1133">Transmembrane helix</keyword>
<evidence type="ECO:0000256" key="3">
    <source>
        <dbReference type="ARBA" id="ARBA00022692"/>
    </source>
</evidence>
<dbReference type="GO" id="GO:0016413">
    <property type="term" value="F:O-acetyltransferase activity"/>
    <property type="evidence" value="ECO:0007669"/>
    <property type="project" value="InterPro"/>
</dbReference>
<dbReference type="OMA" id="TWNDTNA"/>
<evidence type="ECO:0000313" key="11">
    <source>
        <dbReference type="Proteomes" id="UP000316621"/>
    </source>
</evidence>
<comment type="similarity">
    <text evidence="2">Belongs to the PC-esterase family. TBL subfamily.</text>
</comment>
<keyword evidence="3" id="KW-0812">Transmembrane</keyword>
<keyword evidence="11" id="KW-1185">Reference proteome</keyword>
<feature type="domain" description="Trichome birefringence-like C-terminal" evidence="8">
    <location>
        <begin position="609"/>
        <end position="896"/>
    </location>
</feature>
<proteinExistence type="inferred from homology"/>
<evidence type="ECO:0000256" key="2">
    <source>
        <dbReference type="ARBA" id="ARBA00007727"/>
    </source>
</evidence>
<dbReference type="GO" id="GO:0016020">
    <property type="term" value="C:membrane"/>
    <property type="evidence" value="ECO:0007669"/>
    <property type="project" value="UniProtKB-SubCell"/>
</dbReference>
<feature type="domain" description="Trichome birefringence-like N-terminal" evidence="9">
    <location>
        <begin position="552"/>
        <end position="606"/>
    </location>
</feature>
<dbReference type="Pfam" id="PF14416">
    <property type="entry name" value="PMR5N"/>
    <property type="match status" value="2"/>
</dbReference>
<name>A0A4Y7JIG7_PAPSO</name>